<proteinExistence type="predicted"/>
<reference evidence="2 3" key="1">
    <citation type="submission" date="2018-09" db="EMBL/GenBank/DDBJ databases">
        <title>Roseovarius spongiae sp. nov., isolated from a marine sponge.</title>
        <authorList>
            <person name="Zhuang L."/>
            <person name="Luo L."/>
        </authorList>
    </citation>
    <scope>NUCLEOTIDE SEQUENCE [LARGE SCALE GENOMIC DNA]</scope>
    <source>
        <strain evidence="2 3">HN-E21</strain>
    </source>
</reference>
<evidence type="ECO:0000313" key="3">
    <source>
        <dbReference type="Proteomes" id="UP000281128"/>
    </source>
</evidence>
<gene>
    <name evidence="2" type="ORF">D6850_08450</name>
</gene>
<evidence type="ECO:0000313" key="2">
    <source>
        <dbReference type="EMBL" id="RKF15415.1"/>
    </source>
</evidence>
<dbReference type="Pfam" id="PF01476">
    <property type="entry name" value="LysM"/>
    <property type="match status" value="1"/>
</dbReference>
<comment type="caution">
    <text evidence="2">The sequence shown here is derived from an EMBL/GenBank/DDBJ whole genome shotgun (WGS) entry which is preliminary data.</text>
</comment>
<dbReference type="InterPro" id="IPR018392">
    <property type="entry name" value="LysM"/>
</dbReference>
<dbReference type="PROSITE" id="PS51782">
    <property type="entry name" value="LYSM"/>
    <property type="match status" value="1"/>
</dbReference>
<keyword evidence="3" id="KW-1185">Reference proteome</keyword>
<organism evidence="2 3">
    <name type="scientific">Roseovarius spongiae</name>
    <dbReference type="NCBI Taxonomy" id="2320272"/>
    <lineage>
        <taxon>Bacteria</taxon>
        <taxon>Pseudomonadati</taxon>
        <taxon>Pseudomonadota</taxon>
        <taxon>Alphaproteobacteria</taxon>
        <taxon>Rhodobacterales</taxon>
        <taxon>Roseobacteraceae</taxon>
        <taxon>Roseovarius</taxon>
    </lineage>
</organism>
<feature type="domain" description="LysM" evidence="1">
    <location>
        <begin position="175"/>
        <end position="222"/>
    </location>
</feature>
<dbReference type="Gene3D" id="3.10.350.10">
    <property type="entry name" value="LysM domain"/>
    <property type="match status" value="1"/>
</dbReference>
<dbReference type="InterPro" id="IPR036779">
    <property type="entry name" value="LysM_dom_sf"/>
</dbReference>
<dbReference type="InterPro" id="IPR045361">
    <property type="entry name" value="CIS_tube_prot_N"/>
</dbReference>
<sequence>MQRLKADGSVVGAPLEVAFNPTEFTLNKTAQLAEIAVPGLDSTMLQYVRGEAETLTLDLFFDSTDEGGAGADAAPVTRKTDPFYDLVRIDPATRALPVVLFAWGADSFPGGRSYSTLGAGRHGFKGVVESVRQRFTMFSSLGKPLRATISLTLKEYKTLSEMVAEQAVAGDERAQAHTVSEGETITDIAEQQGGDGSDWRDIAENNGVDDPEAIQPGEVIEMEPMHITGTAP</sequence>
<dbReference type="EMBL" id="RAPE01000002">
    <property type="protein sequence ID" value="RKF15415.1"/>
    <property type="molecule type" value="Genomic_DNA"/>
</dbReference>
<dbReference type="Pfam" id="PF19266">
    <property type="entry name" value="CIS_tube"/>
    <property type="match status" value="1"/>
</dbReference>
<dbReference type="OrthoDB" id="9815939at2"/>
<dbReference type="CDD" id="cd00118">
    <property type="entry name" value="LysM"/>
    <property type="match status" value="1"/>
</dbReference>
<dbReference type="AlphaFoldDB" id="A0A3A8BA59"/>
<accession>A0A3A8BA59</accession>
<dbReference type="Proteomes" id="UP000281128">
    <property type="component" value="Unassembled WGS sequence"/>
</dbReference>
<name>A0A3A8BA59_9RHOB</name>
<protein>
    <submittedName>
        <fullName evidence="2">LysM peptidoglycan-binding domain-containing protein</fullName>
    </submittedName>
</protein>
<evidence type="ECO:0000259" key="1">
    <source>
        <dbReference type="PROSITE" id="PS51782"/>
    </source>
</evidence>